<feature type="signal peptide" evidence="3">
    <location>
        <begin position="1"/>
        <end position="40"/>
    </location>
</feature>
<sequence>MAMKGNDLMRGVRGGSLQALHRRTWLLLVLCALSPYSVESAAAAKVCTTDSNGNTVCHDKLSGGAIAAIVITILLVLLLSAGVYYVVRRTRLHGGMNSSSLATTFAIPALGYSSRDQRRRRGDEEQGDLDNDDDDKYLSVEKNQIQGPAWEAQYDPSSAPLPGRGGSGTGSGSSSWSSRLRSIKPGGTHSGSAAADYGRSGSQQPMSAPGFGQGHANRSHGGMGGFSASSAYDSSTRKPRSAGTETSMGMGMGMVPTGQGGKRHWGSLIHGSQSKNGSRSAGPGPSFPESAPPPMRQVRTRVPPGLDITSGSPGGYYNPPVVPPMTPHTPRTPSRLGTAPPLSAGPMGTPVLASAPLVPRPPRGAGTSTPLTPRPVPAYSPVMTPRGPIGAI</sequence>
<feature type="transmembrane region" description="Helical" evidence="2">
    <location>
        <begin position="67"/>
        <end position="87"/>
    </location>
</feature>
<feature type="region of interest" description="Disordered" evidence="1">
    <location>
        <begin position="115"/>
        <end position="392"/>
    </location>
</feature>
<dbReference type="AlphaFoldDB" id="A0A8H5H8C9"/>
<dbReference type="EMBL" id="JAACJN010000075">
    <property type="protein sequence ID" value="KAF5378663.1"/>
    <property type="molecule type" value="Genomic_DNA"/>
</dbReference>
<comment type="caution">
    <text evidence="4">The sequence shown here is derived from an EMBL/GenBank/DDBJ whole genome shotgun (WGS) entry which is preliminary data.</text>
</comment>
<protein>
    <submittedName>
        <fullName evidence="4">Uncharacterized protein</fullName>
    </submittedName>
</protein>
<evidence type="ECO:0000256" key="2">
    <source>
        <dbReference type="SAM" id="Phobius"/>
    </source>
</evidence>
<feature type="compositionally biased region" description="Polar residues" evidence="1">
    <location>
        <begin position="270"/>
        <end position="279"/>
    </location>
</feature>
<gene>
    <name evidence="4" type="ORF">D9757_009557</name>
</gene>
<evidence type="ECO:0000256" key="1">
    <source>
        <dbReference type="SAM" id="MobiDB-lite"/>
    </source>
</evidence>
<keyword evidence="2" id="KW-0472">Membrane</keyword>
<proteinExistence type="predicted"/>
<feature type="compositionally biased region" description="Acidic residues" evidence="1">
    <location>
        <begin position="125"/>
        <end position="135"/>
    </location>
</feature>
<accession>A0A8H5H8C9</accession>
<dbReference type="OrthoDB" id="3018146at2759"/>
<name>A0A8H5H8C9_9AGAR</name>
<evidence type="ECO:0000313" key="4">
    <source>
        <dbReference type="EMBL" id="KAF5378663.1"/>
    </source>
</evidence>
<dbReference type="Proteomes" id="UP000518752">
    <property type="component" value="Unassembled WGS sequence"/>
</dbReference>
<keyword evidence="2" id="KW-0812">Transmembrane</keyword>
<evidence type="ECO:0000256" key="3">
    <source>
        <dbReference type="SAM" id="SignalP"/>
    </source>
</evidence>
<keyword evidence="2" id="KW-1133">Transmembrane helix</keyword>
<feature type="chain" id="PRO_5034867197" evidence="3">
    <location>
        <begin position="41"/>
        <end position="392"/>
    </location>
</feature>
<keyword evidence="5" id="KW-1185">Reference proteome</keyword>
<evidence type="ECO:0000313" key="5">
    <source>
        <dbReference type="Proteomes" id="UP000518752"/>
    </source>
</evidence>
<feature type="compositionally biased region" description="Low complexity" evidence="1">
    <location>
        <begin position="280"/>
        <end position="289"/>
    </location>
</feature>
<organism evidence="4 5">
    <name type="scientific">Collybiopsis confluens</name>
    <dbReference type="NCBI Taxonomy" id="2823264"/>
    <lineage>
        <taxon>Eukaryota</taxon>
        <taxon>Fungi</taxon>
        <taxon>Dikarya</taxon>
        <taxon>Basidiomycota</taxon>
        <taxon>Agaricomycotina</taxon>
        <taxon>Agaricomycetes</taxon>
        <taxon>Agaricomycetidae</taxon>
        <taxon>Agaricales</taxon>
        <taxon>Marasmiineae</taxon>
        <taxon>Omphalotaceae</taxon>
        <taxon>Collybiopsis</taxon>
    </lineage>
</organism>
<reference evidence="4 5" key="1">
    <citation type="journal article" date="2020" name="ISME J.">
        <title>Uncovering the hidden diversity of litter-decomposition mechanisms in mushroom-forming fungi.</title>
        <authorList>
            <person name="Floudas D."/>
            <person name="Bentzer J."/>
            <person name="Ahren D."/>
            <person name="Johansson T."/>
            <person name="Persson P."/>
            <person name="Tunlid A."/>
        </authorList>
    </citation>
    <scope>NUCLEOTIDE SEQUENCE [LARGE SCALE GENOMIC DNA]</scope>
    <source>
        <strain evidence="4 5">CBS 406.79</strain>
    </source>
</reference>
<keyword evidence="3" id="KW-0732">Signal</keyword>